<dbReference type="SUPFAM" id="SSF56752">
    <property type="entry name" value="D-aminoacid aminotransferase-like PLP-dependent enzymes"/>
    <property type="match status" value="1"/>
</dbReference>
<dbReference type="GO" id="GO:0009097">
    <property type="term" value="P:isoleucine biosynthetic process"/>
    <property type="evidence" value="ECO:0007669"/>
    <property type="project" value="UniProtKB-UniPathway"/>
</dbReference>
<keyword evidence="11 18" id="KW-0100">Branched-chain amino acid biosynthesis</keyword>
<dbReference type="InterPro" id="IPR001544">
    <property type="entry name" value="Aminotrans_IV"/>
</dbReference>
<evidence type="ECO:0000256" key="12">
    <source>
        <dbReference type="ARBA" id="ARBA00048212"/>
    </source>
</evidence>
<evidence type="ECO:0000313" key="20">
    <source>
        <dbReference type="EMBL" id="NVN39211.1"/>
    </source>
</evidence>
<proteinExistence type="inferred from homology"/>
<comment type="similarity">
    <text evidence="6 16">Belongs to the class-IV pyridoxal-phosphate-dependent aminotransferase family.</text>
</comment>
<evidence type="ECO:0000256" key="10">
    <source>
        <dbReference type="ARBA" id="ARBA00022898"/>
    </source>
</evidence>
<dbReference type="UniPathway" id="UPA00049">
    <property type="reaction ID" value="UER00062"/>
</dbReference>
<comment type="catalytic activity">
    <reaction evidence="14 18">
        <text>L-leucine + 2-oxoglutarate = 4-methyl-2-oxopentanoate + L-glutamate</text>
        <dbReference type="Rhea" id="RHEA:18321"/>
        <dbReference type="ChEBI" id="CHEBI:16810"/>
        <dbReference type="ChEBI" id="CHEBI:17865"/>
        <dbReference type="ChEBI" id="CHEBI:29985"/>
        <dbReference type="ChEBI" id="CHEBI:57427"/>
        <dbReference type="EC" id="2.6.1.42"/>
    </reaction>
</comment>
<evidence type="ECO:0000256" key="6">
    <source>
        <dbReference type="ARBA" id="ARBA00009320"/>
    </source>
</evidence>
<evidence type="ECO:0000256" key="7">
    <source>
        <dbReference type="ARBA" id="ARBA00022576"/>
    </source>
</evidence>
<comment type="pathway">
    <text evidence="5 19">Amino-acid biosynthesis; L-leucine biosynthesis; L-leucine from 3-methyl-2-oxobutanoate: step 4/4.</text>
</comment>
<dbReference type="Proteomes" id="UP000585665">
    <property type="component" value="Unassembled WGS sequence"/>
</dbReference>
<evidence type="ECO:0000256" key="14">
    <source>
        <dbReference type="ARBA" id="ARBA00049229"/>
    </source>
</evidence>
<comment type="cofactor">
    <cofactor evidence="1 17">
        <name>pyridoxal 5'-phosphate</name>
        <dbReference type="ChEBI" id="CHEBI:597326"/>
    </cofactor>
</comment>
<gene>
    <name evidence="20" type="ORF">HUK82_01340</name>
</gene>
<evidence type="ECO:0000256" key="5">
    <source>
        <dbReference type="ARBA" id="ARBA00005072"/>
    </source>
</evidence>
<dbReference type="GO" id="GO:0009098">
    <property type="term" value="P:L-leucine biosynthetic process"/>
    <property type="evidence" value="ECO:0007669"/>
    <property type="project" value="UniProtKB-UniPathway"/>
</dbReference>
<dbReference type="NCBIfam" id="NF009897">
    <property type="entry name" value="PRK13357.1"/>
    <property type="match status" value="1"/>
</dbReference>
<dbReference type="InterPro" id="IPR033939">
    <property type="entry name" value="BCAT_family"/>
</dbReference>
<dbReference type="PANTHER" id="PTHR11825:SF44">
    <property type="entry name" value="BRANCHED-CHAIN-AMINO-ACID AMINOTRANSFERASE"/>
    <property type="match status" value="1"/>
</dbReference>
<evidence type="ECO:0000256" key="16">
    <source>
        <dbReference type="RuleBase" id="RU004106"/>
    </source>
</evidence>
<dbReference type="UniPathway" id="UPA00048">
    <property type="reaction ID" value="UER00073"/>
</dbReference>
<dbReference type="PANTHER" id="PTHR11825">
    <property type="entry name" value="SUBGROUP IIII AMINOTRANSFERASE"/>
    <property type="match status" value="1"/>
</dbReference>
<dbReference type="InterPro" id="IPR043132">
    <property type="entry name" value="BCAT-like_C"/>
</dbReference>
<evidence type="ECO:0000256" key="1">
    <source>
        <dbReference type="ARBA" id="ARBA00001933"/>
    </source>
</evidence>
<comment type="pathway">
    <text evidence="3 19">Amino-acid biosynthesis; L-isoleucine biosynthesis; L-isoleucine from 2-oxobutanoate: step 4/4.</text>
</comment>
<dbReference type="PROSITE" id="PS00770">
    <property type="entry name" value="AA_TRANSFER_CLASS_4"/>
    <property type="match status" value="1"/>
</dbReference>
<evidence type="ECO:0000256" key="19">
    <source>
        <dbReference type="RuleBase" id="RU004519"/>
    </source>
</evidence>
<dbReference type="Gene3D" id="3.20.10.10">
    <property type="entry name" value="D-amino Acid Aminotransferase, subunit A, domain 2"/>
    <property type="match status" value="1"/>
</dbReference>
<protein>
    <recommendedName>
        <fullName evidence="18">Branched-chain-amino-acid aminotransferase</fullName>
        <ecNumber evidence="18">2.6.1.42</ecNumber>
    </recommendedName>
</protein>
<dbReference type="InterPro" id="IPR005786">
    <property type="entry name" value="B_amino_transII"/>
</dbReference>
<keyword evidence="7 18" id="KW-0032">Aminotransferase</keyword>
<accession>A0A850PDU2</accession>
<keyword evidence="21" id="KW-1185">Reference proteome</keyword>
<dbReference type="Pfam" id="PF01063">
    <property type="entry name" value="Aminotran_4"/>
    <property type="match status" value="1"/>
</dbReference>
<feature type="modified residue" description="N6-(pyridoxal phosphate)lysine" evidence="15">
    <location>
        <position position="202"/>
    </location>
</feature>
<reference evidence="20 21" key="1">
    <citation type="submission" date="2020-06" db="EMBL/GenBank/DDBJ databases">
        <title>Description of novel acetic acid bacteria.</title>
        <authorList>
            <person name="Sombolestani A."/>
        </authorList>
    </citation>
    <scope>NUCLEOTIDE SEQUENCE [LARGE SCALE GENOMIC DNA]</scope>
    <source>
        <strain evidence="20 21">LMG 27010</strain>
    </source>
</reference>
<dbReference type="GO" id="GO:0004084">
    <property type="term" value="F:branched-chain-amino-acid transaminase activity"/>
    <property type="evidence" value="ECO:0007669"/>
    <property type="project" value="UniProtKB-EC"/>
</dbReference>
<evidence type="ECO:0000256" key="4">
    <source>
        <dbReference type="ARBA" id="ARBA00004931"/>
    </source>
</evidence>
<dbReference type="EC" id="2.6.1.42" evidence="18"/>
<comment type="caution">
    <text evidence="20">The sequence shown here is derived from an EMBL/GenBank/DDBJ whole genome shotgun (WGS) entry which is preliminary data.</text>
</comment>
<dbReference type="Gene3D" id="3.30.470.10">
    <property type="match status" value="1"/>
</dbReference>
<dbReference type="AlphaFoldDB" id="A0A850PDU2"/>
<dbReference type="CDD" id="cd01557">
    <property type="entry name" value="BCAT_beta_family"/>
    <property type="match status" value="1"/>
</dbReference>
<evidence type="ECO:0000256" key="18">
    <source>
        <dbReference type="RuleBase" id="RU004517"/>
    </source>
</evidence>
<comment type="catalytic activity">
    <reaction evidence="12 18">
        <text>L-valine + 2-oxoglutarate = 3-methyl-2-oxobutanoate + L-glutamate</text>
        <dbReference type="Rhea" id="RHEA:24813"/>
        <dbReference type="ChEBI" id="CHEBI:11851"/>
        <dbReference type="ChEBI" id="CHEBI:16810"/>
        <dbReference type="ChEBI" id="CHEBI:29985"/>
        <dbReference type="ChEBI" id="CHEBI:57762"/>
        <dbReference type="EC" id="2.6.1.42"/>
    </reaction>
</comment>
<dbReference type="GO" id="GO:0009099">
    <property type="term" value="P:L-valine biosynthetic process"/>
    <property type="evidence" value="ECO:0007669"/>
    <property type="project" value="UniProtKB-UniPathway"/>
</dbReference>
<dbReference type="UniPathway" id="UPA00047">
    <property type="reaction ID" value="UER00058"/>
</dbReference>
<evidence type="ECO:0000256" key="13">
    <source>
        <dbReference type="ARBA" id="ARBA00048798"/>
    </source>
</evidence>
<name>A0A850PDU2_9PROT</name>
<evidence type="ECO:0000256" key="11">
    <source>
        <dbReference type="ARBA" id="ARBA00023304"/>
    </source>
</evidence>
<dbReference type="EMBL" id="JABXXR010000004">
    <property type="protein sequence ID" value="NVN39211.1"/>
    <property type="molecule type" value="Genomic_DNA"/>
</dbReference>
<evidence type="ECO:0000256" key="2">
    <source>
        <dbReference type="ARBA" id="ARBA00003109"/>
    </source>
</evidence>
<keyword evidence="8 18" id="KW-0028">Amino-acid biosynthesis</keyword>
<dbReference type="NCBIfam" id="TIGR01123">
    <property type="entry name" value="ilvE_II"/>
    <property type="match status" value="1"/>
</dbReference>
<evidence type="ECO:0000256" key="15">
    <source>
        <dbReference type="PIRSR" id="PIRSR006468-1"/>
    </source>
</evidence>
<dbReference type="PIRSF" id="PIRSF006468">
    <property type="entry name" value="BCAT1"/>
    <property type="match status" value="1"/>
</dbReference>
<evidence type="ECO:0000256" key="3">
    <source>
        <dbReference type="ARBA" id="ARBA00004824"/>
    </source>
</evidence>
<dbReference type="RefSeq" id="WP_176612226.1">
    <property type="nucleotide sequence ID" value="NZ_JABXXR010000004.1"/>
</dbReference>
<keyword evidence="10 17" id="KW-0663">Pyridoxal phosphate</keyword>
<evidence type="ECO:0000256" key="9">
    <source>
        <dbReference type="ARBA" id="ARBA00022679"/>
    </source>
</evidence>
<dbReference type="InterPro" id="IPR036038">
    <property type="entry name" value="Aminotransferase-like"/>
</dbReference>
<evidence type="ECO:0000256" key="17">
    <source>
        <dbReference type="RuleBase" id="RU004516"/>
    </source>
</evidence>
<comment type="pathway">
    <text evidence="4 19">Amino-acid biosynthesis; L-valine biosynthesis; L-valine from pyruvate: step 4/4.</text>
</comment>
<comment type="function">
    <text evidence="2">Acts on leucine, isoleucine and valine.</text>
</comment>
<organism evidence="20 21">
    <name type="scientific">Ameyamaea chiangmaiensis</name>
    <dbReference type="NCBI Taxonomy" id="442969"/>
    <lineage>
        <taxon>Bacteria</taxon>
        <taxon>Pseudomonadati</taxon>
        <taxon>Pseudomonadota</taxon>
        <taxon>Alphaproteobacteria</taxon>
        <taxon>Acetobacterales</taxon>
        <taxon>Acetobacteraceae</taxon>
        <taxon>Ameyamaea</taxon>
    </lineage>
</organism>
<keyword evidence="9 18" id="KW-0808">Transferase</keyword>
<evidence type="ECO:0000313" key="21">
    <source>
        <dbReference type="Proteomes" id="UP000585665"/>
    </source>
</evidence>
<sequence>MSGDKTFDFTVTRSAHPVADAKREAILANPGFGKAFTDHMVMIDWNIDKGWYNPRVVPYGPLSLDPATSVLHYAQEIFEGMKAYRSTDNVVRLFRPEANAARFNQSAARMAMAQLPEDLFVEAVNQLVRIDRGWIPTGEGQSLYLRPFMFANGVYLGVKPSSDYLFMVIASPVGSYFSGKAVNVWVSENYTRAAPGGTGAAKCGGNYAAGLLAQAEASEHECDQVLFLDAVERKWVEEMGGMNIFFVRDDKTIVTPPLGTILPGITRNAVMTMAREQGYTVVEEPLAIDQIYADAASGRITEAFACGTAAVITPIGAFRHAAGTCRIGLDGSNGPVTGALRDGLVNVQRGTAPDTHGWVHTID</sequence>
<dbReference type="InterPro" id="IPR043131">
    <property type="entry name" value="BCAT-like_N"/>
</dbReference>
<comment type="catalytic activity">
    <reaction evidence="13 18">
        <text>L-isoleucine + 2-oxoglutarate = (S)-3-methyl-2-oxopentanoate + L-glutamate</text>
        <dbReference type="Rhea" id="RHEA:24801"/>
        <dbReference type="ChEBI" id="CHEBI:16810"/>
        <dbReference type="ChEBI" id="CHEBI:29985"/>
        <dbReference type="ChEBI" id="CHEBI:35146"/>
        <dbReference type="ChEBI" id="CHEBI:58045"/>
        <dbReference type="EC" id="2.6.1.42"/>
    </reaction>
</comment>
<evidence type="ECO:0000256" key="8">
    <source>
        <dbReference type="ARBA" id="ARBA00022605"/>
    </source>
</evidence>
<dbReference type="InterPro" id="IPR018300">
    <property type="entry name" value="Aminotrans_IV_CS"/>
</dbReference>